<dbReference type="SUPFAM" id="SSF50475">
    <property type="entry name" value="FMN-binding split barrel"/>
    <property type="match status" value="1"/>
</dbReference>
<dbReference type="STRING" id="545694.TREPR_0846"/>
<dbReference type="InterPro" id="IPR011576">
    <property type="entry name" value="Pyridox_Oxase_N"/>
</dbReference>
<sequence length="101" mass="10842">MIITDEIKKVIEATAFITLVTINPDGTPHPIIAGKGQVEGDTVVFGIYKMEVTQKNLAQSNKAWLVGATKEGGPKGYRLAGTAEAKEKKLVFTTVKADILI</sequence>
<feature type="domain" description="Pyridoxamine 5'-phosphate oxidase N-terminal" evidence="1">
    <location>
        <begin position="3"/>
        <end position="86"/>
    </location>
</feature>
<evidence type="ECO:0000313" key="2">
    <source>
        <dbReference type="EMBL" id="AEF86964.1"/>
    </source>
</evidence>
<reference evidence="3" key="1">
    <citation type="submission" date="2009-12" db="EMBL/GenBank/DDBJ databases">
        <title>Complete sequence of Treponema primitia strain ZAS-2.</title>
        <authorList>
            <person name="Tetu S.G."/>
            <person name="Matson E."/>
            <person name="Ren Q."/>
            <person name="Seshadri R."/>
            <person name="Elbourne L."/>
            <person name="Hassan K.A."/>
            <person name="Durkin A."/>
            <person name="Radune D."/>
            <person name="Mohamoud Y."/>
            <person name="Shay R."/>
            <person name="Jin S."/>
            <person name="Zhang X."/>
            <person name="Lucey K."/>
            <person name="Ballor N.R."/>
            <person name="Ottesen E."/>
            <person name="Rosenthal R."/>
            <person name="Allen A."/>
            <person name="Leadbetter J.R."/>
            <person name="Paulsen I.T."/>
        </authorList>
    </citation>
    <scope>NUCLEOTIDE SEQUENCE [LARGE SCALE GENOMIC DNA]</scope>
    <source>
        <strain evidence="3">ATCC BAA-887 / DSM 12427 / ZAS-2</strain>
    </source>
</reference>
<reference evidence="2 3" key="2">
    <citation type="journal article" date="2011" name="ISME J.">
        <title>RNA-seq reveals cooperative metabolic interactions between two termite-gut spirochete species in co-culture.</title>
        <authorList>
            <person name="Rosenthal A.Z."/>
            <person name="Matson E.G."/>
            <person name="Eldar A."/>
            <person name="Leadbetter J.R."/>
        </authorList>
    </citation>
    <scope>NUCLEOTIDE SEQUENCE [LARGE SCALE GENOMIC DNA]</scope>
    <source>
        <strain evidence="3">ATCC BAA-887 / DSM 12427 / ZAS-2</strain>
    </source>
</reference>
<dbReference type="OrthoDB" id="158738at2"/>
<accession>F5YIQ0</accession>
<gene>
    <name evidence="2" type="ordered locus">TREPR_0846</name>
</gene>
<dbReference type="InterPro" id="IPR012349">
    <property type="entry name" value="Split_barrel_FMN-bd"/>
</dbReference>
<proteinExistence type="predicted"/>
<organism evidence="2 3">
    <name type="scientific">Treponema primitia (strain ATCC BAA-887 / DSM 12427 / ZAS-2)</name>
    <dbReference type="NCBI Taxonomy" id="545694"/>
    <lineage>
        <taxon>Bacteria</taxon>
        <taxon>Pseudomonadati</taxon>
        <taxon>Spirochaetota</taxon>
        <taxon>Spirochaetia</taxon>
        <taxon>Spirochaetales</taxon>
        <taxon>Treponemataceae</taxon>
        <taxon>Treponema</taxon>
    </lineage>
</organism>
<dbReference type="Pfam" id="PF01243">
    <property type="entry name" value="PNPOx_N"/>
    <property type="match status" value="1"/>
</dbReference>
<dbReference type="AlphaFoldDB" id="F5YIQ0"/>
<dbReference type="EMBL" id="CP001843">
    <property type="protein sequence ID" value="AEF86964.1"/>
    <property type="molecule type" value="Genomic_DNA"/>
</dbReference>
<protein>
    <submittedName>
        <fullName evidence="2">Pyridoxamine 5'-phosphate oxidase family protein</fullName>
    </submittedName>
</protein>
<dbReference type="Gene3D" id="2.30.110.10">
    <property type="entry name" value="Electron Transport, Fmn-binding Protein, Chain A"/>
    <property type="match status" value="1"/>
</dbReference>
<keyword evidence="3" id="KW-1185">Reference proteome</keyword>
<dbReference type="eggNOG" id="COG3576">
    <property type="taxonomic scope" value="Bacteria"/>
</dbReference>
<dbReference type="RefSeq" id="WP_015709203.1">
    <property type="nucleotide sequence ID" value="NC_015578.1"/>
</dbReference>
<dbReference type="Proteomes" id="UP000009223">
    <property type="component" value="Chromosome"/>
</dbReference>
<evidence type="ECO:0000313" key="3">
    <source>
        <dbReference type="Proteomes" id="UP000009223"/>
    </source>
</evidence>
<dbReference type="KEGG" id="tpi:TREPR_0846"/>
<dbReference type="HOGENOM" id="CLU_178349_0_0_12"/>
<name>F5YIQ0_TREPZ</name>
<evidence type="ECO:0000259" key="1">
    <source>
        <dbReference type="Pfam" id="PF01243"/>
    </source>
</evidence>